<dbReference type="AlphaFoldDB" id="A0A7T0BWC7"/>
<dbReference type="EMBL" id="CP048685">
    <property type="protein sequence ID" value="QPJ62052.1"/>
    <property type="molecule type" value="Genomic_DNA"/>
</dbReference>
<gene>
    <name evidence="1" type="ORF">G3M70_09285</name>
</gene>
<proteinExistence type="predicted"/>
<dbReference type="KEGG" id="nli:G3M70_09285"/>
<evidence type="ECO:0000313" key="2">
    <source>
        <dbReference type="Proteomes" id="UP000594688"/>
    </source>
</evidence>
<name>A0A7T0BWC7_9BACT</name>
<reference evidence="1 2" key="1">
    <citation type="submission" date="2020-02" db="EMBL/GenBank/DDBJ databases">
        <title>Genomic and physiological characterization of two novel Nitrospinaceae genera.</title>
        <authorList>
            <person name="Mueller A.J."/>
            <person name="Jung M.-Y."/>
            <person name="Strachan C.R."/>
            <person name="Herbold C.W."/>
            <person name="Kirkegaard R.H."/>
            <person name="Daims H."/>
        </authorList>
    </citation>
    <scope>NUCLEOTIDE SEQUENCE [LARGE SCALE GENOMIC DNA]</scope>
    <source>
        <strain evidence="1">EB</strain>
    </source>
</reference>
<dbReference type="Proteomes" id="UP000594688">
    <property type="component" value="Chromosome"/>
</dbReference>
<sequence>MQIFKEVTLLTLPFDKLSNKNGLQAPGDALNQCNACLSEALRQAHEKTPNLALDFDFEVM</sequence>
<accession>A0A7T0BWC7</accession>
<evidence type="ECO:0000313" key="1">
    <source>
        <dbReference type="EMBL" id="QPJ62052.1"/>
    </source>
</evidence>
<organism evidence="1 2">
    <name type="scientific">Candidatus Nitronauta litoralis</name>
    <dbReference type="NCBI Taxonomy" id="2705533"/>
    <lineage>
        <taxon>Bacteria</taxon>
        <taxon>Pseudomonadati</taxon>
        <taxon>Nitrospinota/Tectimicrobiota group</taxon>
        <taxon>Nitrospinota</taxon>
        <taxon>Nitrospinia</taxon>
        <taxon>Nitrospinales</taxon>
        <taxon>Nitrospinaceae</taxon>
        <taxon>Candidatus Nitronauta</taxon>
    </lineage>
</organism>
<protein>
    <submittedName>
        <fullName evidence="1">Uncharacterized protein</fullName>
    </submittedName>
</protein>